<feature type="transmembrane region" description="Helical" evidence="5">
    <location>
        <begin position="565"/>
        <end position="586"/>
    </location>
</feature>
<comment type="subcellular location">
    <subcellularLocation>
        <location evidence="1">Membrane</location>
        <topology evidence="1">Multi-pass membrane protein</topology>
    </subcellularLocation>
</comment>
<dbReference type="GO" id="GO:0015990">
    <property type="term" value="P:electron transport coupled proton transport"/>
    <property type="evidence" value="ECO:0007669"/>
    <property type="project" value="TreeGrafter"/>
</dbReference>
<dbReference type="GO" id="GO:0016020">
    <property type="term" value="C:membrane"/>
    <property type="evidence" value="ECO:0007669"/>
    <property type="project" value="UniProtKB-SubCell"/>
</dbReference>
<feature type="transmembrane region" description="Helical" evidence="5">
    <location>
        <begin position="318"/>
        <end position="336"/>
    </location>
</feature>
<feature type="transmembrane region" description="Helical" evidence="5">
    <location>
        <begin position="611"/>
        <end position="632"/>
    </location>
</feature>
<dbReference type="InterPro" id="IPR001516">
    <property type="entry name" value="Proton_antipo_N"/>
</dbReference>
<dbReference type="PANTHER" id="PTHR42829:SF2">
    <property type="entry name" value="NADH-UBIQUINONE OXIDOREDUCTASE CHAIN 5"/>
    <property type="match status" value="1"/>
</dbReference>
<evidence type="ECO:0000256" key="4">
    <source>
        <dbReference type="ARBA" id="ARBA00023136"/>
    </source>
</evidence>
<dbReference type="NCBIfam" id="TIGR01974">
    <property type="entry name" value="NDH_I_L"/>
    <property type="match status" value="1"/>
</dbReference>
<evidence type="ECO:0000256" key="3">
    <source>
        <dbReference type="ARBA" id="ARBA00022989"/>
    </source>
</evidence>
<feature type="domain" description="NADH:quinone oxidoreductase/Mrp antiporter transmembrane" evidence="6">
    <location>
        <begin position="193"/>
        <end position="471"/>
    </location>
</feature>
<dbReference type="AlphaFoldDB" id="A0A060HJE3"/>
<dbReference type="Gene3D" id="1.20.5.2700">
    <property type="match status" value="1"/>
</dbReference>
<protein>
    <submittedName>
        <fullName evidence="8">NADH-quinone oxidoreductase subunit L</fullName>
        <ecNumber evidence="8">1.6.99.5</ecNumber>
    </submittedName>
</protein>
<keyword evidence="3 5" id="KW-1133">Transmembrane helix</keyword>
<feature type="transmembrane region" description="Helical" evidence="5">
    <location>
        <begin position="239"/>
        <end position="259"/>
    </location>
</feature>
<accession>A0A060HJE3</accession>
<keyword evidence="9" id="KW-1185">Reference proteome</keyword>
<dbReference type="GO" id="GO:0042773">
    <property type="term" value="P:ATP synthesis coupled electron transport"/>
    <property type="evidence" value="ECO:0007669"/>
    <property type="project" value="InterPro"/>
</dbReference>
<feature type="transmembrane region" description="Helical" evidence="5">
    <location>
        <begin position="91"/>
        <end position="115"/>
    </location>
</feature>
<feature type="transmembrane region" description="Helical" evidence="5">
    <location>
        <begin position="280"/>
        <end position="298"/>
    </location>
</feature>
<feature type="domain" description="NADH-Ubiquinone oxidoreductase (complex I) chain 5 N-terminal" evidence="7">
    <location>
        <begin position="82"/>
        <end position="127"/>
    </location>
</feature>
<dbReference type="PANTHER" id="PTHR42829">
    <property type="entry name" value="NADH-UBIQUINONE OXIDOREDUCTASE CHAIN 5"/>
    <property type="match status" value="1"/>
</dbReference>
<dbReference type="PRINTS" id="PR01434">
    <property type="entry name" value="NADHDHGNASE5"/>
</dbReference>
<dbReference type="InterPro" id="IPR018393">
    <property type="entry name" value="NADHpl_OxRdtase_5_subgr"/>
</dbReference>
<dbReference type="KEGG" id="nvn:NVIE_011590"/>
<dbReference type="Pfam" id="PF00361">
    <property type="entry name" value="Proton_antipo_M"/>
    <property type="match status" value="1"/>
</dbReference>
<dbReference type="STRING" id="926571.NVIE_011590"/>
<dbReference type="GO" id="GO:0008137">
    <property type="term" value="F:NADH dehydrogenase (ubiquinone) activity"/>
    <property type="evidence" value="ECO:0007669"/>
    <property type="project" value="InterPro"/>
</dbReference>
<evidence type="ECO:0000313" key="9">
    <source>
        <dbReference type="Proteomes" id="UP000027093"/>
    </source>
</evidence>
<feature type="transmembrane region" description="Helical" evidence="5">
    <location>
        <begin position="20"/>
        <end position="39"/>
    </location>
</feature>
<feature type="transmembrane region" description="Helical" evidence="5">
    <location>
        <begin position="376"/>
        <end position="397"/>
    </location>
</feature>
<evidence type="ECO:0000256" key="2">
    <source>
        <dbReference type="ARBA" id="ARBA00022692"/>
    </source>
</evidence>
<feature type="transmembrane region" description="Helical" evidence="5">
    <location>
        <begin position="460"/>
        <end position="486"/>
    </location>
</feature>
<evidence type="ECO:0000259" key="7">
    <source>
        <dbReference type="Pfam" id="PF00662"/>
    </source>
</evidence>
<evidence type="ECO:0000256" key="5">
    <source>
        <dbReference type="SAM" id="Phobius"/>
    </source>
</evidence>
<dbReference type="EC" id="1.6.99.5" evidence="8"/>
<gene>
    <name evidence="8" type="primary">nuoL</name>
    <name evidence="8" type="ORF">NVIE_011590</name>
</gene>
<evidence type="ECO:0000259" key="6">
    <source>
        <dbReference type="Pfam" id="PF00361"/>
    </source>
</evidence>
<name>A0A060HJE3_9ARCH</name>
<feature type="transmembrane region" description="Helical" evidence="5">
    <location>
        <begin position="507"/>
        <end position="529"/>
    </location>
</feature>
<dbReference type="Pfam" id="PF00662">
    <property type="entry name" value="Proton_antipo_N"/>
    <property type="match status" value="1"/>
</dbReference>
<feature type="transmembrane region" description="Helical" evidence="5">
    <location>
        <begin position="48"/>
        <end position="71"/>
    </location>
</feature>
<feature type="transmembrane region" description="Helical" evidence="5">
    <location>
        <begin position="150"/>
        <end position="169"/>
    </location>
</feature>
<dbReference type="HOGENOM" id="CLU_007100_6_2_2"/>
<feature type="transmembrane region" description="Helical" evidence="5">
    <location>
        <begin position="418"/>
        <end position="440"/>
    </location>
</feature>
<dbReference type="InterPro" id="IPR003945">
    <property type="entry name" value="NU5C-like"/>
</dbReference>
<feature type="transmembrane region" description="Helical" evidence="5">
    <location>
        <begin position="665"/>
        <end position="686"/>
    </location>
</feature>
<dbReference type="EMBL" id="CP007536">
    <property type="protein sequence ID" value="AIC15390.1"/>
    <property type="molecule type" value="Genomic_DNA"/>
</dbReference>
<proteinExistence type="predicted"/>
<feature type="transmembrane region" description="Helical" evidence="5">
    <location>
        <begin position="209"/>
        <end position="227"/>
    </location>
</feature>
<keyword evidence="2 5" id="KW-0812">Transmembrane</keyword>
<feature type="transmembrane region" description="Helical" evidence="5">
    <location>
        <begin position="343"/>
        <end position="364"/>
    </location>
</feature>
<keyword evidence="4 5" id="KW-0472">Membrane</keyword>
<feature type="transmembrane region" description="Helical" evidence="5">
    <location>
        <begin position="127"/>
        <end position="144"/>
    </location>
</feature>
<dbReference type="InterPro" id="IPR001750">
    <property type="entry name" value="ND/Mrp_TM"/>
</dbReference>
<organism evidence="8 9">
    <name type="scientific">Nitrososphaera viennensis EN76</name>
    <dbReference type="NCBI Taxonomy" id="926571"/>
    <lineage>
        <taxon>Archaea</taxon>
        <taxon>Nitrososphaerota</taxon>
        <taxon>Nitrososphaeria</taxon>
        <taxon>Nitrososphaerales</taxon>
        <taxon>Nitrososphaeraceae</taxon>
        <taxon>Nitrososphaera</taxon>
    </lineage>
</organism>
<reference evidence="8 9" key="1">
    <citation type="journal article" date="2014" name="Int. J. Syst. Evol. Microbiol.">
        <title>Nitrososphaera viennensis gen. nov., sp. nov., an aerobic and mesophilic, ammonia-oxidizing archaeon from soil and a member of the archaeal phylum Thaumarchaeota.</title>
        <authorList>
            <person name="Stieglmeier M."/>
            <person name="Klingl A."/>
            <person name="Alves R.J."/>
            <person name="Rittmann S.K."/>
            <person name="Melcher M."/>
            <person name="Leisch N."/>
            <person name="Schleper C."/>
        </authorList>
    </citation>
    <scope>NUCLEOTIDE SEQUENCE [LARGE SCALE GENOMIC DNA]</scope>
    <source>
        <strain evidence="8">EN76</strain>
    </source>
</reference>
<evidence type="ECO:0000313" key="8">
    <source>
        <dbReference type="EMBL" id="AIC15390.1"/>
    </source>
</evidence>
<dbReference type="GO" id="GO:0003954">
    <property type="term" value="F:NADH dehydrogenase activity"/>
    <property type="evidence" value="ECO:0007669"/>
    <property type="project" value="TreeGrafter"/>
</dbReference>
<dbReference type="Proteomes" id="UP000027093">
    <property type="component" value="Chromosome"/>
</dbReference>
<keyword evidence="8" id="KW-0560">Oxidoreductase</keyword>
<sequence>MEAEPDNMVVETTSFADSINVWLIWILPFAGAAIMPAIAKGSKKARDYIAVGFALASAVSAATLIPVALAGHEVHSQITWVSALGLKAGVLADPLAIAMTNIVAWIAFLIFVYSLGYMHGDRDLTRYWFFMLFFIGSMQLIVISDNLLMVFFGWEGVGLASYALIGFWYHDKKKDYVGKEGHMAGGIPMWTAPTHAGMKAFLMTKAGDVMMLAGMFLIFAYAGTFGFKELVADQSWAAAMSQQNLLVPAAVLLFGGAVGKSAQFPLNEWLLEAMTGPTSVSALIHAATMVKAGVFLVARLGPLFFALSALNTGQFFEVVAWTGAITAFLLATQALVSPEIKKVLAYSTGSQIGYMMMALGIAGISLNFTDGYTAGFFHLMSHAMFKASLFMGAGALLHSVGSRFMTDMGGLRKDMRKTYLFMMLAALSLAGAPLFTSGFWSKDAIFASILESGYAYSWPLFAMAVIVAVMTAFYTMRMIGMSFFGSKSKHLEEMEHKGHHVHEVGPVMWAPFAILAVATIAVGVIGFMFEEQLHHLLSEYLLESFGIAPEHEATGRVFLNLNPTAAIASVGAFAVGAGLGYVFYIARKADPEAIGRNIITRGIWKFLYNRWYLNTALYWGGVIGPLAIYRFIWRYFESTVIDGINPAFQGAMAGMSKVVKSGQTGITQTYLFVFAVGIMIVVMLLLM</sequence>
<evidence type="ECO:0000256" key="1">
    <source>
        <dbReference type="ARBA" id="ARBA00004141"/>
    </source>
</evidence>